<dbReference type="GO" id="GO:0016491">
    <property type="term" value="F:oxidoreductase activity"/>
    <property type="evidence" value="ECO:0007669"/>
    <property type="project" value="UniProtKB-KW"/>
</dbReference>
<evidence type="ECO:0000313" key="8">
    <source>
        <dbReference type="Proteomes" id="UP000005951"/>
    </source>
</evidence>
<name>K8XTE3_RHOOP</name>
<dbReference type="Pfam" id="PF14833">
    <property type="entry name" value="NAD_binding_11"/>
    <property type="match status" value="1"/>
</dbReference>
<dbReference type="InterPro" id="IPR013328">
    <property type="entry name" value="6PGD_dom2"/>
</dbReference>
<dbReference type="InterPro" id="IPR006115">
    <property type="entry name" value="6PGDH_NADP-bd"/>
</dbReference>
<accession>K8XTE3</accession>
<dbReference type="Gene3D" id="3.40.50.720">
    <property type="entry name" value="NAD(P)-binding Rossmann-like Domain"/>
    <property type="match status" value="1"/>
</dbReference>
<dbReference type="SUPFAM" id="SSF48179">
    <property type="entry name" value="6-phosphogluconate dehydrogenase C-terminal domain-like"/>
    <property type="match status" value="1"/>
</dbReference>
<proteinExistence type="inferred from homology"/>
<evidence type="ECO:0000256" key="3">
    <source>
        <dbReference type="ARBA" id="ARBA00023027"/>
    </source>
</evidence>
<dbReference type="GO" id="GO:0051287">
    <property type="term" value="F:NAD binding"/>
    <property type="evidence" value="ECO:0007669"/>
    <property type="project" value="InterPro"/>
</dbReference>
<dbReference type="EMBL" id="AJYC02000059">
    <property type="protein sequence ID" value="EKT81412.1"/>
    <property type="molecule type" value="Genomic_DNA"/>
</dbReference>
<dbReference type="PIRSF" id="PIRSF000103">
    <property type="entry name" value="HIBADH"/>
    <property type="match status" value="1"/>
</dbReference>
<dbReference type="PANTHER" id="PTHR43060">
    <property type="entry name" value="3-HYDROXYISOBUTYRATE DEHYDROGENASE-LIKE 1, MITOCHONDRIAL-RELATED"/>
    <property type="match status" value="1"/>
</dbReference>
<dbReference type="Proteomes" id="UP000005951">
    <property type="component" value="Unassembled WGS sequence"/>
</dbReference>
<evidence type="ECO:0000256" key="1">
    <source>
        <dbReference type="ARBA" id="ARBA00009080"/>
    </source>
</evidence>
<evidence type="ECO:0000256" key="2">
    <source>
        <dbReference type="ARBA" id="ARBA00023002"/>
    </source>
</evidence>
<organism evidence="7 8">
    <name type="scientific">Rhodococcus opacus M213</name>
    <dbReference type="NCBI Taxonomy" id="1129896"/>
    <lineage>
        <taxon>Bacteria</taxon>
        <taxon>Bacillati</taxon>
        <taxon>Actinomycetota</taxon>
        <taxon>Actinomycetes</taxon>
        <taxon>Mycobacteriales</taxon>
        <taxon>Nocardiaceae</taxon>
        <taxon>Rhodococcus</taxon>
    </lineage>
</organism>
<keyword evidence="3" id="KW-0520">NAD</keyword>
<evidence type="ECO:0000259" key="5">
    <source>
        <dbReference type="Pfam" id="PF03446"/>
    </source>
</evidence>
<feature type="domain" description="3-hydroxyisobutyrate dehydrogenase-like NAD-binding" evidence="6">
    <location>
        <begin position="181"/>
        <end position="301"/>
    </location>
</feature>
<evidence type="ECO:0000313" key="7">
    <source>
        <dbReference type="EMBL" id="EKT81412.1"/>
    </source>
</evidence>
<dbReference type="SUPFAM" id="SSF51735">
    <property type="entry name" value="NAD(P)-binding Rossmann-fold domains"/>
    <property type="match status" value="1"/>
</dbReference>
<dbReference type="AlphaFoldDB" id="K8XTE3"/>
<comment type="caution">
    <text evidence="7">The sequence shown here is derived from an EMBL/GenBank/DDBJ whole genome shotgun (WGS) entry which is preliminary data.</text>
</comment>
<protein>
    <submittedName>
        <fullName evidence="7">2-hydroxy-3-oxopropionate reductase</fullName>
    </submittedName>
</protein>
<reference evidence="7 8" key="1">
    <citation type="journal article" date="2013" name="Genome Announc.">
        <title>Draft Genome Sequence of Rhodococcus opacus Strain M213 Shows a Diverse Catabolic Potential.</title>
        <authorList>
            <person name="Pathak A."/>
            <person name="Green S.J."/>
            <person name="Ogram A."/>
            <person name="Chauhan A."/>
        </authorList>
    </citation>
    <scope>NUCLEOTIDE SEQUENCE [LARGE SCALE GENOMIC DNA]</scope>
    <source>
        <strain evidence="7 8">M213</strain>
    </source>
</reference>
<evidence type="ECO:0000259" key="6">
    <source>
        <dbReference type="Pfam" id="PF14833"/>
    </source>
</evidence>
<dbReference type="RefSeq" id="WP_005258036.1">
    <property type="nucleotide sequence ID" value="NZ_AJYC02000059.1"/>
</dbReference>
<keyword evidence="2" id="KW-0560">Oxidoreductase</keyword>
<dbReference type="InterPro" id="IPR015815">
    <property type="entry name" value="HIBADH-related"/>
</dbReference>
<dbReference type="InterPro" id="IPR008927">
    <property type="entry name" value="6-PGluconate_DH-like_C_sf"/>
</dbReference>
<dbReference type="PANTHER" id="PTHR43060:SF15">
    <property type="entry name" value="3-HYDROXYISOBUTYRATE DEHYDROGENASE-LIKE 1, MITOCHONDRIAL-RELATED"/>
    <property type="match status" value="1"/>
</dbReference>
<gene>
    <name evidence="7" type="ORF">WSS_A17396</name>
</gene>
<dbReference type="Pfam" id="PF03446">
    <property type="entry name" value="NAD_binding_2"/>
    <property type="match status" value="1"/>
</dbReference>
<feature type="active site" evidence="4">
    <location>
        <position position="187"/>
    </location>
</feature>
<dbReference type="GO" id="GO:0050661">
    <property type="term" value="F:NADP binding"/>
    <property type="evidence" value="ECO:0007669"/>
    <property type="project" value="InterPro"/>
</dbReference>
<dbReference type="InterPro" id="IPR036291">
    <property type="entry name" value="NAD(P)-bd_dom_sf"/>
</dbReference>
<feature type="domain" description="6-phosphogluconate dehydrogenase NADP-binding" evidence="5">
    <location>
        <begin position="17"/>
        <end position="178"/>
    </location>
</feature>
<evidence type="ECO:0000256" key="4">
    <source>
        <dbReference type="PIRSR" id="PIRSR000103-1"/>
    </source>
</evidence>
<comment type="similarity">
    <text evidence="1">Belongs to the HIBADH-related family.</text>
</comment>
<dbReference type="InterPro" id="IPR029154">
    <property type="entry name" value="HIBADH-like_NADP-bd"/>
</dbReference>
<sequence length="305" mass="31473">MSDNVSHTQPTPVNTPTVGVVGLGVMGHAIATRLQHELGALGVSDLRPDAANDLVDAGATFYGTAAEAAAHSDVVVLSLNTAPIVEQVVFGENGVLTGWSAGRDGLIIDMSSIAPDRTRDFATRVAEQGYSWVDAPLSGGAPGALAGRLSLMVGGEDPAVIRARTVLDRLATRVTHVGDSGAGQFVKLINQVLVGIGFSALAEIAAMTRAADLDPKAVLSSLTGGRADSALFQEFFTKFAAADLSPTGNIANMVKDLGTAAAAAHSENLTLPLTELVLAQNRELVVQGHGQGDNVNLMRLYGQID</sequence>
<dbReference type="Gene3D" id="1.10.1040.10">
    <property type="entry name" value="N-(1-d-carboxylethyl)-l-norvaline Dehydrogenase, domain 2"/>
    <property type="match status" value="1"/>
</dbReference>